<dbReference type="EMBL" id="BMAU01021383">
    <property type="protein sequence ID" value="GFY28244.1"/>
    <property type="molecule type" value="Genomic_DNA"/>
</dbReference>
<reference evidence="2" key="1">
    <citation type="submission" date="2020-08" db="EMBL/GenBank/DDBJ databases">
        <title>Multicomponent nature underlies the extraordinary mechanical properties of spider dragline silk.</title>
        <authorList>
            <person name="Kono N."/>
            <person name="Nakamura H."/>
            <person name="Mori M."/>
            <person name="Yoshida Y."/>
            <person name="Ohtoshi R."/>
            <person name="Malay A.D."/>
            <person name="Moran D.A.P."/>
            <person name="Tomita M."/>
            <person name="Numata K."/>
            <person name="Arakawa K."/>
        </authorList>
    </citation>
    <scope>NUCLEOTIDE SEQUENCE</scope>
</reference>
<evidence type="ECO:0000259" key="1">
    <source>
        <dbReference type="Pfam" id="PF16087"/>
    </source>
</evidence>
<protein>
    <submittedName>
        <fullName evidence="2">DUF4817 domain-containing protein</fullName>
    </submittedName>
</protein>
<dbReference type="Pfam" id="PF16087">
    <property type="entry name" value="DUF4817"/>
    <property type="match status" value="1"/>
</dbReference>
<sequence length="195" mass="21987">MFSREQIAIVEFYFAIKSHIRVINVFQQKYPGETTPNASMITLLVQQLRDTGLVADRKRSGTAFIMKMKVADVETALQRNSLERPSVCINIITEFISLLKVIKGKTAFSKTDDGYNYYCLFISGNKFYGFPESSRPIALSSIPHSGVASCGENGMCTRAMRRVVCGKIRGGRNGSRWWERLQTELINVMHRSTSS</sequence>
<evidence type="ECO:0000313" key="3">
    <source>
        <dbReference type="Proteomes" id="UP000887159"/>
    </source>
</evidence>
<dbReference type="AlphaFoldDB" id="A0A8X6W5B5"/>
<dbReference type="Proteomes" id="UP000887159">
    <property type="component" value="Unassembled WGS sequence"/>
</dbReference>
<dbReference type="InterPro" id="IPR032135">
    <property type="entry name" value="DUF4817"/>
</dbReference>
<proteinExistence type="predicted"/>
<evidence type="ECO:0000313" key="2">
    <source>
        <dbReference type="EMBL" id="GFY28244.1"/>
    </source>
</evidence>
<keyword evidence="3" id="KW-1185">Reference proteome</keyword>
<gene>
    <name evidence="2" type="primary">NCL1_32708</name>
    <name evidence="2" type="ORF">TNCV_4395781</name>
</gene>
<organism evidence="2 3">
    <name type="scientific">Trichonephila clavipes</name>
    <name type="common">Golden silk orbweaver</name>
    <name type="synonym">Nephila clavipes</name>
    <dbReference type="NCBI Taxonomy" id="2585209"/>
    <lineage>
        <taxon>Eukaryota</taxon>
        <taxon>Metazoa</taxon>
        <taxon>Ecdysozoa</taxon>
        <taxon>Arthropoda</taxon>
        <taxon>Chelicerata</taxon>
        <taxon>Arachnida</taxon>
        <taxon>Araneae</taxon>
        <taxon>Araneomorphae</taxon>
        <taxon>Entelegynae</taxon>
        <taxon>Araneoidea</taxon>
        <taxon>Nephilidae</taxon>
        <taxon>Trichonephila</taxon>
    </lineage>
</organism>
<feature type="domain" description="DUF4817" evidence="1">
    <location>
        <begin position="4"/>
        <end position="54"/>
    </location>
</feature>
<name>A0A8X6W5B5_TRICX</name>
<accession>A0A8X6W5B5</accession>
<comment type="caution">
    <text evidence="2">The sequence shown here is derived from an EMBL/GenBank/DDBJ whole genome shotgun (WGS) entry which is preliminary data.</text>
</comment>